<feature type="coiled-coil region" evidence="1">
    <location>
        <begin position="240"/>
        <end position="318"/>
    </location>
</feature>
<reference evidence="3" key="1">
    <citation type="submission" date="2020-06" db="EMBL/GenBank/DDBJ databases">
        <title>Novel chitinolytic bacterium.</title>
        <authorList>
            <person name="Ungkulpasvich U."/>
            <person name="Kosugi A."/>
            <person name="Uke A."/>
        </authorList>
    </citation>
    <scope>NUCLEOTIDE SEQUENCE</scope>
    <source>
        <strain evidence="3">UUS1-1</strain>
    </source>
</reference>
<proteinExistence type="predicted"/>
<protein>
    <submittedName>
        <fullName evidence="3">Uncharacterized protein</fullName>
    </submittedName>
</protein>
<dbReference type="EMBL" id="JAAKDE010000016">
    <property type="protein sequence ID" value="MBA2133565.1"/>
    <property type="molecule type" value="Genomic_DNA"/>
</dbReference>
<evidence type="ECO:0000256" key="2">
    <source>
        <dbReference type="SAM" id="MobiDB-lite"/>
    </source>
</evidence>
<dbReference type="Proteomes" id="UP000657177">
    <property type="component" value="Unassembled WGS sequence"/>
</dbReference>
<feature type="compositionally biased region" description="Basic and acidic residues" evidence="2">
    <location>
        <begin position="190"/>
        <end position="205"/>
    </location>
</feature>
<accession>A0A8J6LJ19</accession>
<sequence>MAKMNELVSSADLMPNSNNQVVRSKPRYSENENEMIYENWWNPKLRKELSRRFGRKISALRSQFCRILKEKGISNTDYYKMMRAKYQTATPKEILSDDEDQLILEIFAKHQVLGGTRNDACLELQRLMAKPISEAALKLRFYRLVQKRGLSEEKIISLGRDVLKRSGIIIPEAPLLNGREIPPVGTRSAEPVKEEIKGGRKEQKPQLEAAPADNQEKKPGFVHSITPESEEQKSTFLYQLAHLPETIKKLEERVNALEAAQRRQLDLRGFIEHLLAVERDLKQEEKFLAEIDRLVAENQRLTEQFEKERARLAKREKELTEIYELLNSTLNDFMHLESVAKLASLGDFIHRMEITVDQFGNVMKSRRIQGA</sequence>
<evidence type="ECO:0000313" key="4">
    <source>
        <dbReference type="Proteomes" id="UP000657177"/>
    </source>
</evidence>
<feature type="region of interest" description="Disordered" evidence="2">
    <location>
        <begin position="181"/>
        <end position="221"/>
    </location>
</feature>
<name>A0A8J6LJ19_9FIRM</name>
<keyword evidence="4" id="KW-1185">Reference proteome</keyword>
<gene>
    <name evidence="3" type="ORF">G5B42_08435</name>
</gene>
<organism evidence="3 4">
    <name type="scientific">Capillibacterium thermochitinicola</name>
    <dbReference type="NCBI Taxonomy" id="2699427"/>
    <lineage>
        <taxon>Bacteria</taxon>
        <taxon>Bacillati</taxon>
        <taxon>Bacillota</taxon>
        <taxon>Capillibacterium</taxon>
    </lineage>
</organism>
<evidence type="ECO:0000313" key="3">
    <source>
        <dbReference type="EMBL" id="MBA2133565.1"/>
    </source>
</evidence>
<keyword evidence="1" id="KW-0175">Coiled coil</keyword>
<dbReference type="AlphaFoldDB" id="A0A8J6LJ19"/>
<comment type="caution">
    <text evidence="3">The sequence shown here is derived from an EMBL/GenBank/DDBJ whole genome shotgun (WGS) entry which is preliminary data.</text>
</comment>
<dbReference type="RefSeq" id="WP_181340035.1">
    <property type="nucleotide sequence ID" value="NZ_JAAKDE010000016.1"/>
</dbReference>
<evidence type="ECO:0000256" key="1">
    <source>
        <dbReference type="SAM" id="Coils"/>
    </source>
</evidence>